<proteinExistence type="predicted"/>
<name>A0AAN8N6H7_9PEZI</name>
<evidence type="ECO:0000313" key="3">
    <source>
        <dbReference type="Proteomes" id="UP001307849"/>
    </source>
</evidence>
<dbReference type="Gene3D" id="3.40.50.1460">
    <property type="match status" value="1"/>
</dbReference>
<evidence type="ECO:0000313" key="2">
    <source>
        <dbReference type="EMBL" id="KAK6506336.1"/>
    </source>
</evidence>
<feature type="region of interest" description="Disordered" evidence="1">
    <location>
        <begin position="347"/>
        <end position="388"/>
    </location>
</feature>
<gene>
    <name evidence="2" type="primary">MSS4_1</name>
    <name evidence="2" type="ORF">TWF506_011254</name>
</gene>
<dbReference type="AlphaFoldDB" id="A0AAN8N6H7"/>
<evidence type="ECO:0000256" key="1">
    <source>
        <dbReference type="SAM" id="MobiDB-lite"/>
    </source>
</evidence>
<feature type="compositionally biased region" description="Basic and acidic residues" evidence="1">
    <location>
        <begin position="289"/>
        <end position="307"/>
    </location>
</feature>
<dbReference type="EMBL" id="JAVHJM010000009">
    <property type="protein sequence ID" value="KAK6506336.1"/>
    <property type="molecule type" value="Genomic_DNA"/>
</dbReference>
<comment type="caution">
    <text evidence="2">The sequence shown here is derived from an EMBL/GenBank/DDBJ whole genome shotgun (WGS) entry which is preliminary data.</text>
</comment>
<reference evidence="2 3" key="1">
    <citation type="submission" date="2019-10" db="EMBL/GenBank/DDBJ databases">
        <authorList>
            <person name="Palmer J.M."/>
        </authorList>
    </citation>
    <scope>NUCLEOTIDE SEQUENCE [LARGE SCALE GENOMIC DNA]</scope>
    <source>
        <strain evidence="2 3">TWF506</strain>
    </source>
</reference>
<sequence length="388" mass="44012">MAPPEKVLRGTNKKVRKPTTSTYKKVVVLPIMFADTGFSRAKTASLEDEIVSLGDIFQKKFGYEVTDTIKITSDTRAAIDEVEGIVREVEDRDGENLVIIVYSGHGKVLKNNGGLQIHGHDTTLDWSEIQEVLEDVTCDIGQILDCCFAAAAIKSGREARREFLAAAGDSRTARLGPGSYLKMICRGLNHLVGLGRPFSLEELHNDVVAATSYYNRTYRRDRHPDRVRMLQNPPKGSITLKPKSGLEASQLTKAKWGAGPREEELKRDVENETSIDRNRRRHIAEEEERERKRLEDEEKEEERIRKEEEERRIVGKVMNIIAGPAMELFIVGVVENTMQTLILEQESRGRQREHQMQGVPNPQGQAYRATRTPPMRRNRRRSSSNPLV</sequence>
<accession>A0AAN8N6H7</accession>
<feature type="region of interest" description="Disordered" evidence="1">
    <location>
        <begin position="249"/>
        <end position="270"/>
    </location>
</feature>
<protein>
    <submittedName>
        <fullName evidence="2">Phosphatidylinositol-4-phosphate 5-kinase</fullName>
    </submittedName>
</protein>
<keyword evidence="3" id="KW-1185">Reference proteome</keyword>
<feature type="region of interest" description="Disordered" evidence="1">
    <location>
        <begin position="283"/>
        <end position="307"/>
    </location>
</feature>
<dbReference type="Proteomes" id="UP001307849">
    <property type="component" value="Unassembled WGS sequence"/>
</dbReference>
<organism evidence="2 3">
    <name type="scientific">Arthrobotrys conoides</name>
    <dbReference type="NCBI Taxonomy" id="74498"/>
    <lineage>
        <taxon>Eukaryota</taxon>
        <taxon>Fungi</taxon>
        <taxon>Dikarya</taxon>
        <taxon>Ascomycota</taxon>
        <taxon>Pezizomycotina</taxon>
        <taxon>Orbiliomycetes</taxon>
        <taxon>Orbiliales</taxon>
        <taxon>Orbiliaceae</taxon>
        <taxon>Arthrobotrys</taxon>
    </lineage>
</organism>
<feature type="compositionally biased region" description="Basic and acidic residues" evidence="1">
    <location>
        <begin position="260"/>
        <end position="270"/>
    </location>
</feature>